<protein>
    <submittedName>
        <fullName evidence="2">YD repeat protein</fullName>
    </submittedName>
</protein>
<dbReference type="AlphaFoldDB" id="A0A2Z4Y7D4"/>
<keyword evidence="1" id="KW-0732">Signal</keyword>
<evidence type="ECO:0000313" key="3">
    <source>
        <dbReference type="Proteomes" id="UP000262583"/>
    </source>
</evidence>
<feature type="chain" id="PRO_5016258409" evidence="1">
    <location>
        <begin position="25"/>
        <end position="542"/>
    </location>
</feature>
<sequence>MSLQRAVFAAFFAASTLTISAQQAVDPEKLAVVSHPRAAPSVELGSDYVEVAVESNNGNYTMGTRQGDPANPNDDNARLMFGHPAPVTGATTLLVDGNPYWNYGNVTPIGTLVSPPQTSGGVNTMVCEANGIRMTQRLQLAQSSSTGREDTLRVEIVLENVDSIPHDAGLRIMWDTQLGDNDGAPFRVPGIGEVTQEREALGQDVPPFYQVFDSLADPQIIAQGTLSGGDAVRPDRVVWCQWSRVNDTPWDFTVDPMQNISDSAVATYWNPTTLQPGQSRRIVTYYGLGAIDMDMRCPVAVGLTGPKEIPCENMTPQGGEFTLVAYLANVLGCPEEEPIFENLTEVYAQILPGPVTIAPFEDDTKMVDELAVGASALLSWQLIAPPTPGTYTIEIEVGCAERPPKIVQYTITVPDCGLMLCDLTGQWTNVQIHRARNGAPKAIYGRFLAINNCDQSFRNLTLTIYLTDDVVAFRAGLRPPIVAIRQRVGSLAAHSSRLVHGKVNLPRGTVLTGRYLIGFIDSDNKVSEGNESNNWVEYGPLP</sequence>
<reference evidence="2 3" key="1">
    <citation type="submission" date="2018-05" db="EMBL/GenBank/DDBJ databases">
        <title>A metagenomic window into the 2 km-deep terrestrial subsurface aquifer revealed taxonomically and functionally diverse microbial community comprising novel uncultured bacterial lineages.</title>
        <authorList>
            <person name="Kadnikov V.V."/>
            <person name="Mardanov A.V."/>
            <person name="Beletsky A.V."/>
            <person name="Banks D."/>
            <person name="Pimenov N.V."/>
            <person name="Frank Y.A."/>
            <person name="Karnachuk O.V."/>
            <person name="Ravin N.V."/>
        </authorList>
    </citation>
    <scope>NUCLEOTIDE SEQUENCE [LARGE SCALE GENOMIC DNA]</scope>
    <source>
        <strain evidence="2">BY</strain>
    </source>
</reference>
<organism evidence="2 3">
    <name type="scientific">Sumerlaea chitinivorans</name>
    <dbReference type="NCBI Taxonomy" id="2250252"/>
    <lineage>
        <taxon>Bacteria</taxon>
        <taxon>Candidatus Sumerlaeota</taxon>
        <taxon>Candidatus Sumerlaeia</taxon>
        <taxon>Candidatus Sumerlaeales</taxon>
        <taxon>Candidatus Sumerlaeaceae</taxon>
        <taxon>Candidatus Sumerlaea</taxon>
    </lineage>
</organism>
<evidence type="ECO:0000256" key="1">
    <source>
        <dbReference type="SAM" id="SignalP"/>
    </source>
</evidence>
<feature type="signal peptide" evidence="1">
    <location>
        <begin position="1"/>
        <end position="24"/>
    </location>
</feature>
<dbReference type="Gene3D" id="2.60.40.10">
    <property type="entry name" value="Immunoglobulins"/>
    <property type="match status" value="1"/>
</dbReference>
<dbReference type="EMBL" id="CP030759">
    <property type="protein sequence ID" value="AXA36936.1"/>
    <property type="molecule type" value="Genomic_DNA"/>
</dbReference>
<dbReference type="InterPro" id="IPR013783">
    <property type="entry name" value="Ig-like_fold"/>
</dbReference>
<name>A0A2Z4Y7D4_SUMC1</name>
<gene>
    <name evidence="2" type="ORF">BRCON_2159</name>
</gene>
<proteinExistence type="predicted"/>
<dbReference type="KEGG" id="schv:BRCON_2159"/>
<dbReference type="Proteomes" id="UP000262583">
    <property type="component" value="Chromosome"/>
</dbReference>
<accession>A0A2Z4Y7D4</accession>
<evidence type="ECO:0000313" key="2">
    <source>
        <dbReference type="EMBL" id="AXA36936.1"/>
    </source>
</evidence>